<comment type="caution">
    <text evidence="1">The sequence shown here is derived from an EMBL/GenBank/DDBJ whole genome shotgun (WGS) entry which is preliminary data.</text>
</comment>
<dbReference type="Proteomes" id="UP000823674">
    <property type="component" value="Chromosome A09"/>
</dbReference>
<accession>A0ABQ7LDD2</accession>
<name>A0ABQ7LDD2_BRACM</name>
<organism evidence="1 2">
    <name type="scientific">Brassica rapa subsp. trilocularis</name>
    <dbReference type="NCBI Taxonomy" id="1813537"/>
    <lineage>
        <taxon>Eukaryota</taxon>
        <taxon>Viridiplantae</taxon>
        <taxon>Streptophyta</taxon>
        <taxon>Embryophyta</taxon>
        <taxon>Tracheophyta</taxon>
        <taxon>Spermatophyta</taxon>
        <taxon>Magnoliopsida</taxon>
        <taxon>eudicotyledons</taxon>
        <taxon>Gunneridae</taxon>
        <taxon>Pentapetalae</taxon>
        <taxon>rosids</taxon>
        <taxon>malvids</taxon>
        <taxon>Brassicales</taxon>
        <taxon>Brassicaceae</taxon>
        <taxon>Brassiceae</taxon>
        <taxon>Brassica</taxon>
    </lineage>
</organism>
<protein>
    <submittedName>
        <fullName evidence="1">Uncharacterized protein</fullName>
    </submittedName>
</protein>
<evidence type="ECO:0000313" key="1">
    <source>
        <dbReference type="EMBL" id="KAG5384577.1"/>
    </source>
</evidence>
<reference evidence="1 2" key="1">
    <citation type="submission" date="2021-03" db="EMBL/GenBank/DDBJ databases">
        <authorList>
            <person name="King G.J."/>
            <person name="Bancroft I."/>
            <person name="Baten A."/>
            <person name="Bloomfield J."/>
            <person name="Borpatragohain P."/>
            <person name="He Z."/>
            <person name="Irish N."/>
            <person name="Irwin J."/>
            <person name="Liu K."/>
            <person name="Mauleon R.P."/>
            <person name="Moore J."/>
            <person name="Morris R."/>
            <person name="Ostergaard L."/>
            <person name="Wang B."/>
            <person name="Wells R."/>
        </authorList>
    </citation>
    <scope>NUCLEOTIDE SEQUENCE [LARGE SCALE GENOMIC DNA]</scope>
    <source>
        <strain evidence="1">R-o-18</strain>
        <tissue evidence="1">Leaf</tissue>
    </source>
</reference>
<sequence>MVDSEDRYSTEKASSVQSSILYDCDAEALSNSIRPSQSYSPTIKWRCCPRLVQFHGFRSVEVLLDAPRESPKNCRGAKEGSVQISRSRRVSFFMMKPRLCPSQDQSSPVQSRCPLGFGQVLFDQPAASRLEHFISTKGLRPYRPDYWCYGSDVKSKSGLGWWILKLCGIIGWPIMFLFDCWFPLLEARSWQEAKSNLVTVALGKDDRIAWCWTLGPPASSVQSAILYDCDAEALSNSIRPSQSYSPTIKWRCCPRLVQFHGFRSVGVLLDTPPKCPKNCPAAKGDSVQISLSRRVSFFMMKPRLCPSQDQSSPVQSRRPLGFGQVLYDQPAASRLEHCELVPVIFKDSFIAGGWTIWITVLTLSPKSGLGTGLGLGLVVDLFLCRFPLLEARSWQEAKSNLVTVALGKDDRIAWCWTLGPPV</sequence>
<evidence type="ECO:0000313" key="2">
    <source>
        <dbReference type="Proteomes" id="UP000823674"/>
    </source>
</evidence>
<gene>
    <name evidence="1" type="primary">A09g510320.1_BraROA</name>
    <name evidence="1" type="ORF">IGI04_036047</name>
</gene>
<proteinExistence type="predicted"/>
<dbReference type="EMBL" id="JADBGQ010000008">
    <property type="protein sequence ID" value="KAG5384577.1"/>
    <property type="molecule type" value="Genomic_DNA"/>
</dbReference>
<keyword evidence="2" id="KW-1185">Reference proteome</keyword>